<dbReference type="PROSITE" id="PS00383">
    <property type="entry name" value="TYR_PHOSPHATASE_1"/>
    <property type="match status" value="1"/>
</dbReference>
<proteinExistence type="predicted"/>
<sequence>MPPRNSHTVTTPNGKWTPEDPRYDRAAGAWLGAAAMAHLVNAPPSMVAELAHPDSHGAAPARLAWLIDTALREVRTPATVTRDVTRPLERAWTRALRATVVEGRIPAPASEVGQDDPLSTAWRAVLATPVPSPDPAHRVFPCSHLVDTARAAHTAAGEEAAMYAGALAGARWGASAVPLRTHRQLADIVDPGPLVRRAVVRARGSAPWTWPEQHHHYEGEGEDSVRSPFSVAHPHDPKVVLANLSHMRGQDHADAVVSLCRIGTADIPTRVPARDRVEVWLADTDGANPNLHFVLDEAARTVAALRREGKRVLLHCAAGQSRTPAVAAHYTALAHGGDVVEALRTVIPVVGGHLDTPDLSRAVAALNGVRLAAPERELFPAGMPPRRAPASSG</sequence>
<dbReference type="PROSITE" id="PS50056">
    <property type="entry name" value="TYR_PHOSPHATASE_2"/>
    <property type="match status" value="1"/>
</dbReference>
<name>A0A3N0E1W0_9ACTN</name>
<dbReference type="Gene3D" id="3.90.190.10">
    <property type="entry name" value="Protein tyrosine phosphatase superfamily"/>
    <property type="match status" value="1"/>
</dbReference>
<dbReference type="SUPFAM" id="SSF52799">
    <property type="entry name" value="(Phosphotyrosine protein) phosphatases II"/>
    <property type="match status" value="1"/>
</dbReference>
<keyword evidence="4" id="KW-1185">Reference proteome</keyword>
<comment type="caution">
    <text evidence="3">The sequence shown here is derived from an EMBL/GenBank/DDBJ whole genome shotgun (WGS) entry which is preliminary data.</text>
</comment>
<dbReference type="OrthoDB" id="9798107at2"/>
<protein>
    <recommendedName>
        <fullName evidence="2">Tyrosine specific protein phosphatases domain-containing protein</fullName>
    </recommendedName>
</protein>
<dbReference type="InterPro" id="IPR029021">
    <property type="entry name" value="Prot-tyrosine_phosphatase-like"/>
</dbReference>
<evidence type="ECO:0000259" key="2">
    <source>
        <dbReference type="PROSITE" id="PS50056"/>
    </source>
</evidence>
<gene>
    <name evidence="3" type="ORF">EFW17_21330</name>
</gene>
<dbReference type="EMBL" id="RJMB01000029">
    <property type="protein sequence ID" value="RNL81831.1"/>
    <property type="molecule type" value="Genomic_DNA"/>
</dbReference>
<dbReference type="RefSeq" id="WP_123203209.1">
    <property type="nucleotide sequence ID" value="NZ_RJMB01000029.1"/>
</dbReference>
<dbReference type="InterPro" id="IPR000387">
    <property type="entry name" value="Tyr_Pase_dom"/>
</dbReference>
<dbReference type="InterPro" id="IPR016130">
    <property type="entry name" value="Tyr_Pase_AS"/>
</dbReference>
<evidence type="ECO:0000313" key="3">
    <source>
        <dbReference type="EMBL" id="RNL81831.1"/>
    </source>
</evidence>
<organism evidence="3 4">
    <name type="scientific">Halostreptopolyspora alba</name>
    <dbReference type="NCBI Taxonomy" id="2487137"/>
    <lineage>
        <taxon>Bacteria</taxon>
        <taxon>Bacillati</taxon>
        <taxon>Actinomycetota</taxon>
        <taxon>Actinomycetes</taxon>
        <taxon>Streptosporangiales</taxon>
        <taxon>Nocardiopsidaceae</taxon>
        <taxon>Halostreptopolyspora</taxon>
    </lineage>
</organism>
<feature type="compositionally biased region" description="Polar residues" evidence="1">
    <location>
        <begin position="1"/>
        <end position="14"/>
    </location>
</feature>
<feature type="region of interest" description="Disordered" evidence="1">
    <location>
        <begin position="1"/>
        <end position="20"/>
    </location>
</feature>
<accession>A0A3N0E1W0</accession>
<evidence type="ECO:0000256" key="1">
    <source>
        <dbReference type="SAM" id="MobiDB-lite"/>
    </source>
</evidence>
<feature type="domain" description="Tyrosine specific protein phosphatases" evidence="2">
    <location>
        <begin position="296"/>
        <end position="361"/>
    </location>
</feature>
<reference evidence="3 4" key="1">
    <citation type="submission" date="2018-11" db="EMBL/GenBank/DDBJ databases">
        <title>The genome draft of YIM 96095.</title>
        <authorList>
            <person name="Tang S.-K."/>
            <person name="Chunyu W.-X."/>
            <person name="Feng Y.-Z."/>
        </authorList>
    </citation>
    <scope>NUCLEOTIDE SEQUENCE [LARGE SCALE GENOMIC DNA]</scope>
    <source>
        <strain evidence="3 4">YIM 96095</strain>
    </source>
</reference>
<evidence type="ECO:0000313" key="4">
    <source>
        <dbReference type="Proteomes" id="UP000269198"/>
    </source>
</evidence>
<dbReference type="AlphaFoldDB" id="A0A3N0E1W0"/>
<dbReference type="Proteomes" id="UP000269198">
    <property type="component" value="Unassembled WGS sequence"/>
</dbReference>